<feature type="non-terminal residue" evidence="11">
    <location>
        <position position="1"/>
    </location>
</feature>
<dbReference type="GO" id="GO:0003712">
    <property type="term" value="F:transcription coregulator activity"/>
    <property type="evidence" value="ECO:0007669"/>
    <property type="project" value="InterPro"/>
</dbReference>
<evidence type="ECO:0000256" key="7">
    <source>
        <dbReference type="ARBA" id="ARBA00023242"/>
    </source>
</evidence>
<protein>
    <recommendedName>
        <fullName evidence="3 9">Mediator of RNA polymerase II transcription subunit 5</fullName>
    </recommendedName>
    <alternativeName>
        <fullName evidence="8 9">Mediator complex subunit 5</fullName>
    </alternativeName>
</protein>
<reference evidence="11" key="1">
    <citation type="journal article" date="2023" name="Mol. Phylogenet. Evol.">
        <title>Genome-scale phylogeny and comparative genomics of the fungal order Sordariales.</title>
        <authorList>
            <person name="Hensen N."/>
            <person name="Bonometti L."/>
            <person name="Westerberg I."/>
            <person name="Brannstrom I.O."/>
            <person name="Guillou S."/>
            <person name="Cros-Aarteil S."/>
            <person name="Calhoun S."/>
            <person name="Haridas S."/>
            <person name="Kuo A."/>
            <person name="Mondo S."/>
            <person name="Pangilinan J."/>
            <person name="Riley R."/>
            <person name="LaButti K."/>
            <person name="Andreopoulos B."/>
            <person name="Lipzen A."/>
            <person name="Chen C."/>
            <person name="Yan M."/>
            <person name="Daum C."/>
            <person name="Ng V."/>
            <person name="Clum A."/>
            <person name="Steindorff A."/>
            <person name="Ohm R.A."/>
            <person name="Martin F."/>
            <person name="Silar P."/>
            <person name="Natvig D.O."/>
            <person name="Lalanne C."/>
            <person name="Gautier V."/>
            <person name="Ament-Velasquez S.L."/>
            <person name="Kruys A."/>
            <person name="Hutchinson M.I."/>
            <person name="Powell A.J."/>
            <person name="Barry K."/>
            <person name="Miller A.N."/>
            <person name="Grigoriev I.V."/>
            <person name="Debuchy R."/>
            <person name="Gladieux P."/>
            <person name="Hiltunen Thoren M."/>
            <person name="Johannesson H."/>
        </authorList>
    </citation>
    <scope>NUCLEOTIDE SEQUENCE</scope>
    <source>
        <strain evidence="11">CBS 232.78</strain>
    </source>
</reference>
<dbReference type="Proteomes" id="UP001285441">
    <property type="component" value="Unassembled WGS sequence"/>
</dbReference>
<organism evidence="11 12">
    <name type="scientific">Podospora didyma</name>
    <dbReference type="NCBI Taxonomy" id="330526"/>
    <lineage>
        <taxon>Eukaryota</taxon>
        <taxon>Fungi</taxon>
        <taxon>Dikarya</taxon>
        <taxon>Ascomycota</taxon>
        <taxon>Pezizomycotina</taxon>
        <taxon>Sordariomycetes</taxon>
        <taxon>Sordariomycetidae</taxon>
        <taxon>Sordariales</taxon>
        <taxon>Podosporaceae</taxon>
        <taxon>Podospora</taxon>
    </lineage>
</organism>
<comment type="caution">
    <text evidence="11">The sequence shown here is derived from an EMBL/GenBank/DDBJ whole genome shotgun (WGS) entry which is preliminary data.</text>
</comment>
<sequence length="969" mass="106160">MDGSPATAGLPAAVGQWTRFLSHAEAKRLEPATFSSYLPILFSKHRLPPTLIAELLLRPKKGNQDSLDPRIPQYLEVLLKQKLVDTPSVLRALYKYSTLQSQAAPDGDATNTLSSGGALQKPKPVRWRNSYASEEVIFWRLAKTVSQGSGIKDGKDAIEVVKIVAKWMSLFADAAAVFSRDAYGAIHSLQAKDDMENSRGAFNVLAFNVVENQTVVSVLSRPESKEIRKQLSNSLEAFLPAIMQTPSEVTNRLDIFRSQTLASFEPVDKKDTAVSAINSYMDNLIGLENFQVPEIPIINSRAGMYIYLNAALVGRPLVDDYALFTYLHNRYQGDIQTTAVQLILASFDVLANAVFRNEGAKTGHLLKSYLVNKVPLILCSLAASSNLYSFNAELCITQALGQVDPNVFPTLSSMFDMPSTSASSSFQDSVRQDFCFACQLHGLLSPTAIENLLGDITYQSLPDEGRYVKDALVQACLDDIERAQKLIGELDNVNGNVGAAARAITEVIGSLCRNKETMSLKQLCIQLASKPLSLDILLLFDKPQKILHPLCELLDNWGGYDEEQGEYQPVYEEFGSILLLLLAFAFRYNITIADLGIRSADSFVGRLLSRSYLCRPLEELSDHEKSHMNGWIHGLFDSEAGGLGDELMASCPPQDFYLLMPTLFHHMVLALSTSYLTDEMLKGGLEYLVDVLLLPSLVPALLFLSNRLWAATEPHGQKAIIKILQLILIPNSISNEAAALLSSVLNIVAKPLEHALRSYQRQVPTSNEIEPLVRALKENLPVSRRTGGTDLNELEPWTSTHAAPANNAAGVATSGGLSAAIRHTVQNLVQWAQQPPLSGMPTTYTHRQILVALKMLGARYLLHILLEELKAYTESGNGGVAYDVITAIVCAPDVTNEAATLTAADGVVPDEAGELGGATQQQRRLTLRGALKAEAEDWKRLQKADLGMAETVVRLHRRVEAQMALPPPA</sequence>
<evidence type="ECO:0000256" key="9">
    <source>
        <dbReference type="RuleBase" id="RU364142"/>
    </source>
</evidence>
<evidence type="ECO:0000256" key="6">
    <source>
        <dbReference type="ARBA" id="ARBA00023163"/>
    </source>
</evidence>
<feature type="region of interest" description="Disordered" evidence="10">
    <location>
        <begin position="103"/>
        <end position="122"/>
    </location>
</feature>
<dbReference type="Pfam" id="PF08689">
    <property type="entry name" value="Med5"/>
    <property type="match status" value="1"/>
</dbReference>
<dbReference type="InterPro" id="IPR014801">
    <property type="entry name" value="Mediator_Med5_fun"/>
</dbReference>
<dbReference type="PANTHER" id="PTHR35784:SF1">
    <property type="entry name" value="MEDIATOR OF RNA POLYMERASE II TRANSCRIPTION SUBUNIT 5"/>
    <property type="match status" value="1"/>
</dbReference>
<dbReference type="AlphaFoldDB" id="A0AAE0KKY8"/>
<accession>A0AAE0KKY8</accession>
<dbReference type="PANTHER" id="PTHR35784">
    <property type="entry name" value="MEDIATOR OF RNA POLYMERASE II TRANSCRIPTION SUBUNIT 5"/>
    <property type="match status" value="1"/>
</dbReference>
<keyword evidence="5 9" id="KW-0010">Activator</keyword>
<evidence type="ECO:0000313" key="12">
    <source>
        <dbReference type="Proteomes" id="UP001285441"/>
    </source>
</evidence>
<evidence type="ECO:0000313" key="11">
    <source>
        <dbReference type="EMBL" id="KAK3378393.1"/>
    </source>
</evidence>
<gene>
    <name evidence="9" type="primary">MED5</name>
    <name evidence="11" type="ORF">B0H63DRAFT_381468</name>
</gene>
<evidence type="ECO:0000256" key="2">
    <source>
        <dbReference type="ARBA" id="ARBA00008782"/>
    </source>
</evidence>
<dbReference type="GO" id="GO:0006357">
    <property type="term" value="P:regulation of transcription by RNA polymerase II"/>
    <property type="evidence" value="ECO:0007669"/>
    <property type="project" value="InterPro"/>
</dbReference>
<evidence type="ECO:0000256" key="4">
    <source>
        <dbReference type="ARBA" id="ARBA00023015"/>
    </source>
</evidence>
<keyword evidence="4 9" id="KW-0805">Transcription regulation</keyword>
<evidence type="ECO:0000256" key="5">
    <source>
        <dbReference type="ARBA" id="ARBA00023159"/>
    </source>
</evidence>
<comment type="subunit">
    <text evidence="9">Component of the Mediator complex.</text>
</comment>
<name>A0AAE0KKY8_9PEZI</name>
<evidence type="ECO:0000256" key="3">
    <source>
        <dbReference type="ARBA" id="ARBA00020628"/>
    </source>
</evidence>
<dbReference type="EMBL" id="JAULSW010000006">
    <property type="protein sequence ID" value="KAK3378393.1"/>
    <property type="molecule type" value="Genomic_DNA"/>
</dbReference>
<evidence type="ECO:0000256" key="1">
    <source>
        <dbReference type="ARBA" id="ARBA00004123"/>
    </source>
</evidence>
<feature type="compositionally biased region" description="Polar residues" evidence="10">
    <location>
        <begin position="103"/>
        <end position="117"/>
    </location>
</feature>
<keyword evidence="7 9" id="KW-0539">Nucleus</keyword>
<dbReference type="GO" id="GO:0016592">
    <property type="term" value="C:mediator complex"/>
    <property type="evidence" value="ECO:0007669"/>
    <property type="project" value="InterPro"/>
</dbReference>
<keyword evidence="6 9" id="KW-0804">Transcription</keyword>
<comment type="function">
    <text evidence="9">Component of the Mediator complex, a coactivator involved in the regulated transcription of nearly all RNA polymerase II-dependent genes. Mediator functions as a bridge to convey information from gene-specific regulatory proteins to the basal RNA polymerase II transcription machinery. Mediator is recruited to promoters by direct interactions with regulatory proteins and serves as a scaffold for the assembly of a functional preinitiation complex with RNA polymerase II and the general transcription factors.</text>
</comment>
<proteinExistence type="inferred from homology"/>
<evidence type="ECO:0000256" key="8">
    <source>
        <dbReference type="ARBA" id="ARBA00031256"/>
    </source>
</evidence>
<reference evidence="11" key="2">
    <citation type="submission" date="2023-06" db="EMBL/GenBank/DDBJ databases">
        <authorList>
            <consortium name="Lawrence Berkeley National Laboratory"/>
            <person name="Haridas S."/>
            <person name="Hensen N."/>
            <person name="Bonometti L."/>
            <person name="Westerberg I."/>
            <person name="Brannstrom I.O."/>
            <person name="Guillou S."/>
            <person name="Cros-Aarteil S."/>
            <person name="Calhoun S."/>
            <person name="Kuo A."/>
            <person name="Mondo S."/>
            <person name="Pangilinan J."/>
            <person name="Riley R."/>
            <person name="LaButti K."/>
            <person name="Andreopoulos B."/>
            <person name="Lipzen A."/>
            <person name="Chen C."/>
            <person name="Yanf M."/>
            <person name="Daum C."/>
            <person name="Ng V."/>
            <person name="Clum A."/>
            <person name="Steindorff A."/>
            <person name="Ohm R."/>
            <person name="Martin F."/>
            <person name="Silar P."/>
            <person name="Natvig D."/>
            <person name="Lalanne C."/>
            <person name="Gautier V."/>
            <person name="Ament-velasquez S.L."/>
            <person name="Kruys A."/>
            <person name="Hutchinson M.I."/>
            <person name="Powell A.J."/>
            <person name="Barry K."/>
            <person name="Miller A.N."/>
            <person name="Grigoriev I.V."/>
            <person name="Debuchy R."/>
            <person name="Gladieux P."/>
            <person name="Thoren M.H."/>
            <person name="Johannesson H."/>
        </authorList>
    </citation>
    <scope>NUCLEOTIDE SEQUENCE</scope>
    <source>
        <strain evidence="11">CBS 232.78</strain>
    </source>
</reference>
<comment type="similarity">
    <text evidence="2 9">Belongs to the Mediator complex subunit 5 family.</text>
</comment>
<evidence type="ECO:0000256" key="10">
    <source>
        <dbReference type="SAM" id="MobiDB-lite"/>
    </source>
</evidence>
<comment type="subcellular location">
    <subcellularLocation>
        <location evidence="1 9">Nucleus</location>
    </subcellularLocation>
</comment>
<keyword evidence="12" id="KW-1185">Reference proteome</keyword>